<evidence type="ECO:0000256" key="1">
    <source>
        <dbReference type="SAM" id="MobiDB-lite"/>
    </source>
</evidence>
<accession>A0A1H1YR73</accession>
<feature type="compositionally biased region" description="Pro residues" evidence="1">
    <location>
        <begin position="89"/>
        <end position="119"/>
    </location>
</feature>
<keyword evidence="3" id="KW-1185">Reference proteome</keyword>
<feature type="region of interest" description="Disordered" evidence="1">
    <location>
        <begin position="288"/>
        <end position="360"/>
    </location>
</feature>
<reference evidence="2 3" key="1">
    <citation type="submission" date="2016-10" db="EMBL/GenBank/DDBJ databases">
        <authorList>
            <person name="de Groot N.N."/>
        </authorList>
    </citation>
    <scope>NUCLEOTIDE SEQUENCE [LARGE SCALE GENOMIC DNA]</scope>
    <source>
        <strain evidence="2 3">DSM 43941</strain>
    </source>
</reference>
<protein>
    <submittedName>
        <fullName evidence="2">Uncharacterized protein</fullName>
    </submittedName>
</protein>
<organism evidence="2 3">
    <name type="scientific">Actinoplanes derwentensis</name>
    <dbReference type="NCBI Taxonomy" id="113562"/>
    <lineage>
        <taxon>Bacteria</taxon>
        <taxon>Bacillati</taxon>
        <taxon>Actinomycetota</taxon>
        <taxon>Actinomycetes</taxon>
        <taxon>Micromonosporales</taxon>
        <taxon>Micromonosporaceae</taxon>
        <taxon>Actinoplanes</taxon>
    </lineage>
</organism>
<feature type="region of interest" description="Disordered" evidence="1">
    <location>
        <begin position="87"/>
        <end position="163"/>
    </location>
</feature>
<feature type="compositionally biased region" description="Polar residues" evidence="1">
    <location>
        <begin position="152"/>
        <end position="161"/>
    </location>
</feature>
<dbReference type="AlphaFoldDB" id="A0A1H1YR73"/>
<proteinExistence type="predicted"/>
<dbReference type="STRING" id="113562.SAMN04489716_2962"/>
<feature type="compositionally biased region" description="Basic residues" evidence="1">
    <location>
        <begin position="295"/>
        <end position="304"/>
    </location>
</feature>
<dbReference type="EMBL" id="LT629758">
    <property type="protein sequence ID" value="SDT23907.1"/>
    <property type="molecule type" value="Genomic_DNA"/>
</dbReference>
<evidence type="ECO:0000313" key="2">
    <source>
        <dbReference type="EMBL" id="SDT23907.1"/>
    </source>
</evidence>
<name>A0A1H1YR73_9ACTN</name>
<evidence type="ECO:0000313" key="3">
    <source>
        <dbReference type="Proteomes" id="UP000198688"/>
    </source>
</evidence>
<gene>
    <name evidence="2" type="ORF">SAMN04489716_2962</name>
</gene>
<sequence>MIIRLHFSEGVRKNQRMSQPALFSISGMRDRTKAKNHSPSRDAFRRDHEIRRAWGLQRRHAEKLRRIHERDSMPLFQEDREWLASLAPQPRPTPAPPQTPPTPQLPAPAPRPAPAPTPVQPLSVPPASDAAGAQPTPTTPASPSPLGASIRRSASTDQRTGPTLIPIDHQLVMPLFQSSRGGLLLNYHGAGRAPVTVTLGVLPDDRVSGGHRAMAEEYPCRTSSDSLCFAWGSPRIILPKEIGHRGRRREVGSVRAIGTSAVPGQASRIHLVAPVRKIVIAIAMGSGNTYGRTQTRTHRHRATGHRATASRAQRSRLSAHRPHPTHQPQPPMIGSEEDNRPGQRPRRATRAARLGGSRVG</sequence>
<dbReference type="Proteomes" id="UP000198688">
    <property type="component" value="Chromosome I"/>
</dbReference>
<feature type="compositionally biased region" description="Basic residues" evidence="1">
    <location>
        <begin position="313"/>
        <end position="324"/>
    </location>
</feature>